<evidence type="ECO:0000256" key="1">
    <source>
        <dbReference type="SAM" id="MobiDB-lite"/>
    </source>
</evidence>
<evidence type="ECO:0000313" key="2">
    <source>
        <dbReference type="EMBL" id="SMP28609.1"/>
    </source>
</evidence>
<gene>
    <name evidence="2" type="ORF">SAMN06265373_10668</name>
</gene>
<proteinExistence type="predicted"/>
<evidence type="ECO:0000313" key="3">
    <source>
        <dbReference type="Proteomes" id="UP001157961"/>
    </source>
</evidence>
<accession>A0ABY1P891</accession>
<feature type="region of interest" description="Disordered" evidence="1">
    <location>
        <begin position="1"/>
        <end position="21"/>
    </location>
</feature>
<organism evidence="2 3">
    <name type="scientific">Shimia sagamensis</name>
    <dbReference type="NCBI Taxonomy" id="1566352"/>
    <lineage>
        <taxon>Bacteria</taxon>
        <taxon>Pseudomonadati</taxon>
        <taxon>Pseudomonadota</taxon>
        <taxon>Alphaproteobacteria</taxon>
        <taxon>Rhodobacterales</taxon>
        <taxon>Roseobacteraceae</taxon>
    </lineage>
</organism>
<comment type="caution">
    <text evidence="2">The sequence shown here is derived from an EMBL/GenBank/DDBJ whole genome shotgun (WGS) entry which is preliminary data.</text>
</comment>
<protein>
    <submittedName>
        <fullName evidence="2">BrnA antitoxin of type II toxin-antitoxin system</fullName>
    </submittedName>
</protein>
<name>A0ABY1P891_9RHOB</name>
<dbReference type="EMBL" id="FXTY01000006">
    <property type="protein sequence ID" value="SMP28609.1"/>
    <property type="molecule type" value="Genomic_DNA"/>
</dbReference>
<dbReference type="Proteomes" id="UP001157961">
    <property type="component" value="Unassembled WGS sequence"/>
</dbReference>
<reference evidence="2 3" key="1">
    <citation type="submission" date="2017-05" db="EMBL/GenBank/DDBJ databases">
        <authorList>
            <person name="Varghese N."/>
            <person name="Submissions S."/>
        </authorList>
    </citation>
    <scope>NUCLEOTIDE SEQUENCE [LARGE SCALE GENOMIC DNA]</scope>
    <source>
        <strain evidence="2 3">DSM 29734</strain>
    </source>
</reference>
<keyword evidence="3" id="KW-1185">Reference proteome</keyword>
<sequence length="121" mass="13932">MSEDQSEHWPPFQRASKGTKTQRIAREALGRNLLALTAETWITEALREAVPEAWHTLEQDLDVAEPKEKVTLYLDRSVAKFYRAMGQGYQARINRLLATWAQMKIAEEVQLEAHLAARLRD</sequence>
<dbReference type="InterPro" id="IPR025528">
    <property type="entry name" value="BrnA_antitoxin"/>
</dbReference>
<dbReference type="RefSeq" id="WP_283426924.1">
    <property type="nucleotide sequence ID" value="NZ_FXTY01000006.1"/>
</dbReference>
<dbReference type="Pfam" id="PF14384">
    <property type="entry name" value="BrnA_antitoxin"/>
    <property type="match status" value="1"/>
</dbReference>